<sequence length="201" mass="22747">MGLTSNERRAQRRQECREALAAHIRERTGLLVPPNRVRLQPSVEDGYAWSVSTSKEHLLKTSLSNGTVGVYQAILQELGRSIEAVKPQTLQATGTGQNEKLSDQSPDTVADSFTATIQRLEREKFELANDLERAQARNEELLEQDREWQTKMRTLQEQLRESQSLVEQLEKELNHAKGGIVAAITTLQDCQFLEYSAREGQ</sequence>
<protein>
    <submittedName>
        <fullName evidence="3">Uncharacterized protein</fullName>
    </submittedName>
</protein>
<dbReference type="EMBL" id="JAPQKO010000006">
    <property type="protein sequence ID" value="KAJ5155671.1"/>
    <property type="molecule type" value="Genomic_DNA"/>
</dbReference>
<reference evidence="3" key="1">
    <citation type="submission" date="2022-11" db="EMBL/GenBank/DDBJ databases">
        <authorList>
            <person name="Petersen C."/>
        </authorList>
    </citation>
    <scope>NUCLEOTIDE SEQUENCE</scope>
    <source>
        <strain evidence="3">IBT 21917</strain>
    </source>
</reference>
<name>A0A9W9HS89_9EURO</name>
<dbReference type="AlphaFoldDB" id="A0A9W9HS89"/>
<feature type="coiled-coil region" evidence="1">
    <location>
        <begin position="110"/>
        <end position="179"/>
    </location>
</feature>
<evidence type="ECO:0000313" key="2">
    <source>
        <dbReference type="EMBL" id="KAJ5155671.1"/>
    </source>
</evidence>
<dbReference type="OrthoDB" id="5428321at2759"/>
<evidence type="ECO:0000256" key="1">
    <source>
        <dbReference type="SAM" id="Coils"/>
    </source>
</evidence>
<dbReference type="Proteomes" id="UP001146351">
    <property type="component" value="Unassembled WGS sequence"/>
</dbReference>
<evidence type="ECO:0000313" key="4">
    <source>
        <dbReference type="Proteomes" id="UP001146351"/>
    </source>
</evidence>
<gene>
    <name evidence="2" type="ORF">N7492_008474</name>
    <name evidence="3" type="ORF">N7492_008491</name>
</gene>
<keyword evidence="4" id="KW-1185">Reference proteome</keyword>
<evidence type="ECO:0000313" key="3">
    <source>
        <dbReference type="EMBL" id="KAJ5155688.1"/>
    </source>
</evidence>
<reference evidence="3" key="2">
    <citation type="journal article" date="2023" name="IMA Fungus">
        <title>Comparative genomic study of the Penicillium genus elucidates a diverse pangenome and 15 lateral gene transfer events.</title>
        <authorList>
            <person name="Petersen C."/>
            <person name="Sorensen T."/>
            <person name="Nielsen M.R."/>
            <person name="Sondergaard T.E."/>
            <person name="Sorensen J.L."/>
            <person name="Fitzpatrick D.A."/>
            <person name="Frisvad J.C."/>
            <person name="Nielsen K.L."/>
        </authorList>
    </citation>
    <scope>NUCLEOTIDE SEQUENCE</scope>
    <source>
        <strain evidence="3">IBT 21917</strain>
    </source>
</reference>
<accession>A0A9W9HS89</accession>
<organism evidence="3 4">
    <name type="scientific">Penicillium capsulatum</name>
    <dbReference type="NCBI Taxonomy" id="69766"/>
    <lineage>
        <taxon>Eukaryota</taxon>
        <taxon>Fungi</taxon>
        <taxon>Dikarya</taxon>
        <taxon>Ascomycota</taxon>
        <taxon>Pezizomycotina</taxon>
        <taxon>Eurotiomycetes</taxon>
        <taxon>Eurotiomycetidae</taxon>
        <taxon>Eurotiales</taxon>
        <taxon>Aspergillaceae</taxon>
        <taxon>Penicillium</taxon>
    </lineage>
</organism>
<comment type="caution">
    <text evidence="3">The sequence shown here is derived from an EMBL/GenBank/DDBJ whole genome shotgun (WGS) entry which is preliminary data.</text>
</comment>
<dbReference type="EMBL" id="JAPQKO010000006">
    <property type="protein sequence ID" value="KAJ5155688.1"/>
    <property type="molecule type" value="Genomic_DNA"/>
</dbReference>
<keyword evidence="1" id="KW-0175">Coiled coil</keyword>
<proteinExistence type="predicted"/>